<name>A0A0F9T8E0_9ZZZZ</name>
<dbReference type="SUPFAM" id="SSF56300">
    <property type="entry name" value="Metallo-dependent phosphatases"/>
    <property type="match status" value="1"/>
</dbReference>
<reference evidence="2" key="1">
    <citation type="journal article" date="2015" name="Nature">
        <title>Complex archaea that bridge the gap between prokaryotes and eukaryotes.</title>
        <authorList>
            <person name="Spang A."/>
            <person name="Saw J.H."/>
            <person name="Jorgensen S.L."/>
            <person name="Zaremba-Niedzwiedzka K."/>
            <person name="Martijn J."/>
            <person name="Lind A.E."/>
            <person name="van Eijk R."/>
            <person name="Schleper C."/>
            <person name="Guy L."/>
            <person name="Ettema T.J."/>
        </authorList>
    </citation>
    <scope>NUCLEOTIDE SEQUENCE</scope>
</reference>
<feature type="domain" description="Calcineurin-like phosphoesterase" evidence="1">
    <location>
        <begin position="3"/>
        <end position="162"/>
    </location>
</feature>
<dbReference type="InterPro" id="IPR004843">
    <property type="entry name" value="Calcineurin-like_PHP"/>
</dbReference>
<accession>A0A0F9T8E0</accession>
<dbReference type="InterPro" id="IPR029052">
    <property type="entry name" value="Metallo-depent_PP-like"/>
</dbReference>
<dbReference type="EMBL" id="LAZR01000278">
    <property type="protein sequence ID" value="KKN77470.1"/>
    <property type="molecule type" value="Genomic_DNA"/>
</dbReference>
<evidence type="ECO:0000313" key="2">
    <source>
        <dbReference type="EMBL" id="KKN77470.1"/>
    </source>
</evidence>
<dbReference type="GO" id="GO:0016787">
    <property type="term" value="F:hydrolase activity"/>
    <property type="evidence" value="ECO:0007669"/>
    <property type="project" value="InterPro"/>
</dbReference>
<dbReference type="Pfam" id="PF00149">
    <property type="entry name" value="Metallophos"/>
    <property type="match status" value="1"/>
</dbReference>
<evidence type="ECO:0000259" key="1">
    <source>
        <dbReference type="Pfam" id="PF00149"/>
    </source>
</evidence>
<sequence>MSRILCIGDVHSPCTRKGYAKFCKDLYKKWRCNKVVFIGDIVDWSAISFHANNPEAPGPIDEYETALAEVQTWYKLFKKATVVIGNHDARPKRVAESVNIPAKFLRDYAGLWETPKWNWVQSTIIDGVFYCHGHGKGGGKTPAWGLSQKMGISVVMGHYHTRGGINWSANPLRRWFGMDVGCGIDDKAYAFVYAKEQVTRSILSAGVIIDGTPYHEVMPVGKGEKYWDGNFK</sequence>
<dbReference type="AlphaFoldDB" id="A0A0F9T8E0"/>
<proteinExistence type="predicted"/>
<dbReference type="Gene3D" id="3.60.21.10">
    <property type="match status" value="1"/>
</dbReference>
<protein>
    <recommendedName>
        <fullName evidence="1">Calcineurin-like phosphoesterase domain-containing protein</fullName>
    </recommendedName>
</protein>
<gene>
    <name evidence="2" type="ORF">LCGC14_0360290</name>
</gene>
<comment type="caution">
    <text evidence="2">The sequence shown here is derived from an EMBL/GenBank/DDBJ whole genome shotgun (WGS) entry which is preliminary data.</text>
</comment>
<organism evidence="2">
    <name type="scientific">marine sediment metagenome</name>
    <dbReference type="NCBI Taxonomy" id="412755"/>
    <lineage>
        <taxon>unclassified sequences</taxon>
        <taxon>metagenomes</taxon>
        <taxon>ecological metagenomes</taxon>
    </lineage>
</organism>